<feature type="coiled-coil region" evidence="1">
    <location>
        <begin position="158"/>
        <end position="185"/>
    </location>
</feature>
<evidence type="ECO:0000313" key="4">
    <source>
        <dbReference type="EMBL" id="HIU22670.1"/>
    </source>
</evidence>
<feature type="domain" description="Large polyvalent protein associated" evidence="3">
    <location>
        <begin position="778"/>
        <end position="821"/>
    </location>
</feature>
<gene>
    <name evidence="4" type="ORF">IAD49_03715</name>
</gene>
<dbReference type="EMBL" id="DVML01000022">
    <property type="protein sequence ID" value="HIU22670.1"/>
    <property type="molecule type" value="Genomic_DNA"/>
</dbReference>
<reference evidence="4" key="2">
    <citation type="journal article" date="2021" name="PeerJ">
        <title>Extensive microbial diversity within the chicken gut microbiome revealed by metagenomics and culture.</title>
        <authorList>
            <person name="Gilroy R."/>
            <person name="Ravi A."/>
            <person name="Getino M."/>
            <person name="Pursley I."/>
            <person name="Horton D.L."/>
            <person name="Alikhan N.F."/>
            <person name="Baker D."/>
            <person name="Gharbi K."/>
            <person name="Hall N."/>
            <person name="Watson M."/>
            <person name="Adriaenssens E.M."/>
            <person name="Foster-Nyarko E."/>
            <person name="Jarju S."/>
            <person name="Secka A."/>
            <person name="Antonio M."/>
            <person name="Oren A."/>
            <person name="Chaudhuri R.R."/>
            <person name="La Ragione R."/>
            <person name="Hildebrand F."/>
            <person name="Pallen M.J."/>
        </authorList>
    </citation>
    <scope>NUCLEOTIDE SEQUENCE</scope>
    <source>
        <strain evidence="4">CHK197-8231</strain>
    </source>
</reference>
<evidence type="ECO:0000256" key="1">
    <source>
        <dbReference type="SAM" id="Coils"/>
    </source>
</evidence>
<organism evidence="4 5">
    <name type="scientific">Candidatus Fimihabitans intestinipullorum</name>
    <dbReference type="NCBI Taxonomy" id="2840820"/>
    <lineage>
        <taxon>Bacteria</taxon>
        <taxon>Bacillati</taxon>
        <taxon>Mycoplasmatota</taxon>
        <taxon>Mycoplasmatota incertae sedis</taxon>
        <taxon>Candidatus Fimihabitans</taxon>
    </lineage>
</organism>
<accession>A0A9D1L3F6</accession>
<dbReference type="Proteomes" id="UP000824087">
    <property type="component" value="Unassembled WGS sequence"/>
</dbReference>
<name>A0A9D1L3F6_9BACT</name>
<reference evidence="4" key="1">
    <citation type="submission" date="2020-10" db="EMBL/GenBank/DDBJ databases">
        <authorList>
            <person name="Gilroy R."/>
        </authorList>
    </citation>
    <scope>NUCLEOTIDE SEQUENCE</scope>
    <source>
        <strain evidence="4">CHK197-8231</strain>
    </source>
</reference>
<keyword evidence="1" id="KW-0175">Coiled coil</keyword>
<sequence length="2059" mass="232774">MKKIDLSKYRKAQNVRIIDDDEENIMPIDYSKYKKANLSQEAIDIINDYDQHNNKNKIKTTVNVVNNKPNEDGYTDTGKKLGDYDYYDYKNRGQYKIYSKDGNYYYYDEKNKSYNTVNEQRMTTKEEDRKQYEEAVKLGFKGNKSKLSLNDQLKLDTSNLTKDEYKEYEKDLERQENKRAKDSEIRYGGPGLKGSLGEIKQGIKNIGENLIDPIARTPENIKIGQLNEKLGREAYKKMEGKKNNYDEVKRQVDNYTKFNQDIVTSENLIDQNTQNMPNQISAFLSGVKGGGIGGVVGGLAGATIGTVATGNPSGTATGAVQGAKLLGGAGYVGGQAKYTYELESGYQYQALLDLGVPEDIAKEEARKVGTTNALIESGESLLDLVTLGKASQVRQMLTDGLVKKYGLETVKDWTKGAATSYVTNVASEGIEEGLQEYSSIQGEKRATKKAGIERDDSQDFERIKDSTIAGSFGALLSGAVTRPTGVFTNRYVNSKIGGSANNNIQNSSLTERSIQNTANALNLGNLNTNNLSVVNNSTDGKTTTNNFVESARTYNIDISNNTIKNIDKTLSNRGIVSRFDASEFTNNNENAFWKVNSDGTREVVFNPKAKTNDLLENVAVHELYHDISKSEDGQKIKDELLDFAKTKEGYEEARKSLEQLYSNKYDPNSDQFKTLVDEEAVASILGKKLGNQEFVNSLTVEKPSVAKSVYNWVVDKLNKLNKLTGYKSEKLFWKDVKSKFDSAYRSNVDFDVDSRFMITGYKAAKQLDKNFKTKEFSENYKEAIKMEKHGALKDKIRKETGWYKDVNGDWKFEISDKSSELKISPKAFTDYKLKELLDHNILYKAYPFLKNTNVKFSKLPETTRGKTDKLTGNIYINNNLIGNDSQIERTLLHEIQHKVQRKEKFQGGTTQYRENSYERYRNNFGETEARETSQRKKLNFEERLATPSYTQTYNKQSKKKLYTKEDTKWYNYLKGDRDVEENLESSKKTIRLHQMGGIEELDNSSFSFDKNKTRSLSNTDNQGRKLSKGQQEFFKDSKVRDNNGNLITYYNGSDNFNVYDKNKLSNNSKWGKGIYLTKYKDIASMYGNNIKELYVNIKNPISSTKKTISFEEYNELYKKINDGESGYIEEYSMYDNDLDLLWDMTNSGNWADYAKEIREITGKDGLIINDDNKAEDMVIAFESNQLKSVDNLNPTNTEDIRYSQNSNKWQGFVDQNFQTEGTGHTLSQLKTNKVLNPTEIASLTREDAGTTPNLPDVKVPKGDKKSKFTKNISEKTKMLTEENRKKLSQEKDVAFYKGITNKQSLEEAYDRLNDGGSGETLNWISRNSYDKDGKLKKKPTATDVAEGWILLKQYQDAGDYDSMVQVAKVMRQMGTESGQAIQAYNIMSRLTPEGMVKYAQSELGEAYDRMVKNKTKKWIEKNRDKFTLTPDETAYIVNNIKEASELPDGYEKKVKLAQIQSLISNKLPPARGAGIKAWMRISMLFNLKTQIRNIMGNAVITPVNAIGDTFSALMDKQIAKKTGVRTTGAPNVKNFAKGFKKGLYESWNDFKLDINTRDMQGNRFEIGEGKSFTDQTKVGRALNRTDKILSFMLDAGDRPFYEGTFINSINNQKILNNTNKVTQDMIDIATTEALQRTWQDNNAYTKFVLNTRRGLNFGMKYGLGDALIPFAKTPANLTKALIDYSPAGLVTTLIEGKKLKNAIETNQFTPQMQHKFVQNLGKATAGSLLYILGYILAKEGITTGANDEDKDVSDFMRNTLGIQPYSIKIGNKTFTYDWAQPVATPFAMMADLQKKDEEAGILNKVLSTADVGANLLLQQSFMESIENVFSDYQSIPNGIIQQVLDLPSRAVPTLVKQVNDMIDTTQRTSFEKGDNLKTAKNRVKSKIPGMSTDLAPSRDSLGRVIKKYGGDANLFNVFLNPANTNKGKVSDSAKEIYKIYQKTGDKTIMPRVAPYSIVSGGKSKTLDSKERSEFQKISGQIVEKNIKELAKTDEYRKMDDSYKTEAIKSIVDYAYNYAKAKSLKQPISKNYKKAYEYTKNGGTLYDFYADKIYKKSKEK</sequence>
<dbReference type="InterPro" id="IPR040696">
    <property type="entry name" value="LPD23"/>
</dbReference>
<dbReference type="Pfam" id="PF18838">
    <property type="entry name" value="LPD23"/>
    <property type="match status" value="1"/>
</dbReference>
<feature type="compositionally biased region" description="Polar residues" evidence="2">
    <location>
        <begin position="1003"/>
        <end position="1021"/>
    </location>
</feature>
<protein>
    <recommendedName>
        <fullName evidence="3">Large polyvalent protein associated domain-containing protein</fullName>
    </recommendedName>
</protein>
<feature type="region of interest" description="Disordered" evidence="2">
    <location>
        <begin position="1003"/>
        <end position="1031"/>
    </location>
</feature>
<evidence type="ECO:0000313" key="5">
    <source>
        <dbReference type="Proteomes" id="UP000824087"/>
    </source>
</evidence>
<proteinExistence type="predicted"/>
<evidence type="ECO:0000259" key="3">
    <source>
        <dbReference type="Pfam" id="PF18838"/>
    </source>
</evidence>
<evidence type="ECO:0000256" key="2">
    <source>
        <dbReference type="SAM" id="MobiDB-lite"/>
    </source>
</evidence>
<comment type="caution">
    <text evidence="4">The sequence shown here is derived from an EMBL/GenBank/DDBJ whole genome shotgun (WGS) entry which is preliminary data.</text>
</comment>